<dbReference type="KEGG" id="crq:GCK72_003749"/>
<protein>
    <submittedName>
        <fullName evidence="1">Uncharacterized protein</fullName>
    </submittedName>
</protein>
<sequence length="234" mass="27176">MDCLSSQDYTFFLGLLAGILTSIGYWNVLCIIGKAKAERKLEKKISDGFKLNKMPMLMIRKTIQLMTVSERVDLAFTSQQMKRKIQAMTAQIPYSVHFKGDETYIKMEGEDIRIHSTREGKNQIIGDVRQKKTLSKWIHENNPNFSSLENTINNLNRIQELVPPCHLTLHFYPEQMEETANIPAILELPEFRNWVKIVLHVEGIRTLDTAFQWLDGNTELVVDQFVIGRQHRRL</sequence>
<gene>
    <name evidence="1" type="ORF">CRE_28836</name>
</gene>
<proteinExistence type="predicted"/>
<dbReference type="GeneID" id="9802573"/>
<dbReference type="eggNOG" id="ENOG502TK75">
    <property type="taxonomic scope" value="Eukaryota"/>
</dbReference>
<evidence type="ECO:0000313" key="2">
    <source>
        <dbReference type="Proteomes" id="UP000008281"/>
    </source>
</evidence>
<dbReference type="OrthoDB" id="5881285at2759"/>
<organism evidence="2">
    <name type="scientific">Caenorhabditis remanei</name>
    <name type="common">Caenorhabditis vulgaris</name>
    <dbReference type="NCBI Taxonomy" id="31234"/>
    <lineage>
        <taxon>Eukaryota</taxon>
        <taxon>Metazoa</taxon>
        <taxon>Ecdysozoa</taxon>
        <taxon>Nematoda</taxon>
        <taxon>Chromadorea</taxon>
        <taxon>Rhabditida</taxon>
        <taxon>Rhabditina</taxon>
        <taxon>Rhabditomorpha</taxon>
        <taxon>Rhabditoidea</taxon>
        <taxon>Rhabditidae</taxon>
        <taxon>Peloderinae</taxon>
        <taxon>Caenorhabditis</taxon>
    </lineage>
</organism>
<name>E3MXA3_CAERE</name>
<dbReference type="AlphaFoldDB" id="E3MXA3"/>
<dbReference type="EMBL" id="DS268491">
    <property type="protein sequence ID" value="EFP11639.1"/>
    <property type="molecule type" value="Genomic_DNA"/>
</dbReference>
<keyword evidence="2" id="KW-1185">Reference proteome</keyword>
<evidence type="ECO:0000313" key="1">
    <source>
        <dbReference type="EMBL" id="EFP11639.1"/>
    </source>
</evidence>
<dbReference type="HOGENOM" id="CLU_1185993_0_0_1"/>
<dbReference type="RefSeq" id="XP_003099213.2">
    <property type="nucleotide sequence ID" value="XM_003099165.2"/>
</dbReference>
<reference evidence="1" key="1">
    <citation type="submission" date="2007-07" db="EMBL/GenBank/DDBJ databases">
        <title>PCAP assembly of the Caenorhabditis remanei genome.</title>
        <authorList>
            <consortium name="The Caenorhabditis remanei Sequencing Consortium"/>
            <person name="Wilson R.K."/>
        </authorList>
    </citation>
    <scope>NUCLEOTIDE SEQUENCE [LARGE SCALE GENOMIC DNA]</scope>
    <source>
        <strain evidence="1">PB4641</strain>
    </source>
</reference>
<dbReference type="Proteomes" id="UP000008281">
    <property type="component" value="Unassembled WGS sequence"/>
</dbReference>
<dbReference type="CTD" id="9802573"/>
<accession>E3MXA3</accession>